<evidence type="ECO:0000256" key="2">
    <source>
        <dbReference type="SAM" id="Phobius"/>
    </source>
</evidence>
<feature type="region of interest" description="Disordered" evidence="1">
    <location>
        <begin position="278"/>
        <end position="297"/>
    </location>
</feature>
<organism evidence="3 4">
    <name type="scientific">Malassezia nana</name>
    <dbReference type="NCBI Taxonomy" id="180528"/>
    <lineage>
        <taxon>Eukaryota</taxon>
        <taxon>Fungi</taxon>
        <taxon>Dikarya</taxon>
        <taxon>Basidiomycota</taxon>
        <taxon>Ustilaginomycotina</taxon>
        <taxon>Malasseziomycetes</taxon>
        <taxon>Malasseziales</taxon>
        <taxon>Malasseziaceae</taxon>
        <taxon>Malassezia</taxon>
    </lineage>
</organism>
<sequence length="297" mass="32662">MLRWRPAPSVPAAAVPLSPFEVWVALPMLFTACVYHTLELVPVALLPATLSRVMGYPSDLFRLAHLATTTPTRTLREALAPDGWLSGAAMVRLWRTNYGSQAIENLLWRLSSVDGRKLYLVLGAEPLMACAFCSSDAEYKAYAAFQVLAIYLAHAWIIMLLTMPAYDTLSAVIDYVLLRGKVAPAEELRPVRTRAHMRFVALAALVVLCAADVARILFATYVPVQGLWQHWHANAHLLRHMCLLLLLALVWLSTRVQVPAVQVLQALQAMSSVANDVETRHGAGRGGPDEGATRTDS</sequence>
<protein>
    <submittedName>
        <fullName evidence="3">Uncharacterized protein</fullName>
    </submittedName>
</protein>
<dbReference type="PROSITE" id="PS51257">
    <property type="entry name" value="PROKAR_LIPOPROTEIN"/>
    <property type="match status" value="1"/>
</dbReference>
<keyword evidence="2" id="KW-1133">Transmembrane helix</keyword>
<keyword evidence="2" id="KW-0812">Transmembrane</keyword>
<proteinExistence type="predicted"/>
<evidence type="ECO:0000313" key="4">
    <source>
        <dbReference type="Proteomes" id="UP001213623"/>
    </source>
</evidence>
<name>A0AAF0J8J5_9BASI</name>
<feature type="transmembrane region" description="Helical" evidence="2">
    <location>
        <begin position="233"/>
        <end position="252"/>
    </location>
</feature>
<dbReference type="AlphaFoldDB" id="A0AAF0J8J5"/>
<evidence type="ECO:0000313" key="3">
    <source>
        <dbReference type="EMBL" id="WFD28090.1"/>
    </source>
</evidence>
<dbReference type="PANTHER" id="PTHR39470">
    <property type="entry name" value="CHROMOSOME 10, WHOLE GENOME SHOTGUN SEQUENCE"/>
    <property type="match status" value="1"/>
</dbReference>
<keyword evidence="4" id="KW-1185">Reference proteome</keyword>
<keyword evidence="2" id="KW-0472">Membrane</keyword>
<dbReference type="PANTHER" id="PTHR39470:SF1">
    <property type="entry name" value="CHORISMATE SYNTHASE PROTEIN"/>
    <property type="match status" value="1"/>
</dbReference>
<dbReference type="Proteomes" id="UP001213623">
    <property type="component" value="Chromosome 5"/>
</dbReference>
<dbReference type="EMBL" id="CP119896">
    <property type="protein sequence ID" value="WFD28090.1"/>
    <property type="molecule type" value="Genomic_DNA"/>
</dbReference>
<accession>A0AAF0J8J5</accession>
<evidence type="ECO:0000256" key="1">
    <source>
        <dbReference type="SAM" id="MobiDB-lite"/>
    </source>
</evidence>
<gene>
    <name evidence="3" type="ORF">MNAN1_003096</name>
</gene>
<feature type="transmembrane region" description="Helical" evidence="2">
    <location>
        <begin position="199"/>
        <end position="221"/>
    </location>
</feature>
<reference evidence="3" key="1">
    <citation type="submission" date="2023-03" db="EMBL/GenBank/DDBJ databases">
        <title>Mating type loci evolution in Malassezia.</title>
        <authorList>
            <person name="Coelho M.A."/>
        </authorList>
    </citation>
    <scope>NUCLEOTIDE SEQUENCE</scope>
    <source>
        <strain evidence="3">CBS 9557</strain>
    </source>
</reference>